<dbReference type="EMBL" id="PXYL01000022">
    <property type="protein sequence ID" value="PSJ55790.1"/>
    <property type="molecule type" value="Genomic_DNA"/>
</dbReference>
<comment type="caution">
    <text evidence="1">The sequence shown here is derived from an EMBL/GenBank/DDBJ whole genome shotgun (WGS) entry which is preliminary data.</text>
</comment>
<dbReference type="OrthoDB" id="9151463at2"/>
<proteinExistence type="predicted"/>
<dbReference type="Proteomes" id="UP000240653">
    <property type="component" value="Unassembled WGS sequence"/>
</dbReference>
<protein>
    <submittedName>
        <fullName evidence="1">Uncharacterized protein</fullName>
    </submittedName>
</protein>
<accession>A0A2P7RZZ5</accession>
<dbReference type="RefSeq" id="WP_106726954.1">
    <property type="nucleotide sequence ID" value="NZ_PXYL01000022.1"/>
</dbReference>
<keyword evidence="2" id="KW-1185">Reference proteome</keyword>
<organism evidence="1 2">
    <name type="scientific">Pseudaminobacter soli</name>
    <name type="common">ex Li et al. 2025</name>
    <dbReference type="NCBI Taxonomy" id="1295366"/>
    <lineage>
        <taxon>Bacteria</taxon>
        <taxon>Pseudomonadati</taxon>
        <taxon>Pseudomonadota</taxon>
        <taxon>Alphaproteobacteria</taxon>
        <taxon>Hyphomicrobiales</taxon>
        <taxon>Phyllobacteriaceae</taxon>
        <taxon>Pseudaminobacter</taxon>
    </lineage>
</organism>
<gene>
    <name evidence="1" type="ORF">C7I85_26240</name>
</gene>
<evidence type="ECO:0000313" key="2">
    <source>
        <dbReference type="Proteomes" id="UP000240653"/>
    </source>
</evidence>
<dbReference type="AlphaFoldDB" id="A0A2P7RZZ5"/>
<evidence type="ECO:0000313" key="1">
    <source>
        <dbReference type="EMBL" id="PSJ55790.1"/>
    </source>
</evidence>
<reference evidence="1 2" key="1">
    <citation type="submission" date="2018-03" db="EMBL/GenBank/DDBJ databases">
        <title>The draft genome of Mesorhizobium soli JCM 19897.</title>
        <authorList>
            <person name="Li L."/>
            <person name="Liu L."/>
            <person name="Liang L."/>
            <person name="Wang T."/>
            <person name="Zhang X."/>
        </authorList>
    </citation>
    <scope>NUCLEOTIDE SEQUENCE [LARGE SCALE GENOMIC DNA]</scope>
    <source>
        <strain evidence="1 2">JCM 19897</strain>
    </source>
</reference>
<sequence>MSPAIWRSKRFLGLKTDRGRLLLFYYLTCRHQNSSGAYRLPEGYAVADLGWPLDEYRAGRSELLGAGMIHYDDETEEIYVSGWFKACPPMNDKHAAGTMSRISEIESDALREVVELEFTAVNKTRLVDQIKRRGPGNAHFDANGFDANH</sequence>
<name>A0A2P7RZZ5_9HYPH</name>